<dbReference type="EMBL" id="BAABEZ010000022">
    <property type="protein sequence ID" value="GAA4453570.1"/>
    <property type="molecule type" value="Genomic_DNA"/>
</dbReference>
<sequence>MNNTARLSQRLEEVFLSGKWIANTNYTQELQQTSVPEANTRIGNLNTIAVLCYHINYYLEGLLKVLQGGPLEISDRFSFDAPEISTASAWEQRVQSLRTNAWQFTEAVSQLSDAQLEAPFVQEQYGTWQRNIEAVIEHSYYHLGQIVLIRKMLSGNTAQ</sequence>
<dbReference type="RefSeq" id="WP_344824557.1">
    <property type="nucleotide sequence ID" value="NZ_BAABEZ010000022.1"/>
</dbReference>
<organism evidence="2 3">
    <name type="scientific">Rurimicrobium arvi</name>
    <dbReference type="NCBI Taxonomy" id="2049916"/>
    <lineage>
        <taxon>Bacteria</taxon>
        <taxon>Pseudomonadati</taxon>
        <taxon>Bacteroidota</taxon>
        <taxon>Chitinophagia</taxon>
        <taxon>Chitinophagales</taxon>
        <taxon>Chitinophagaceae</taxon>
        <taxon>Rurimicrobium</taxon>
    </lineage>
</organism>
<comment type="caution">
    <text evidence="2">The sequence shown here is derived from an EMBL/GenBank/DDBJ whole genome shotgun (WGS) entry which is preliminary data.</text>
</comment>
<feature type="domain" description="DinB-like" evidence="1">
    <location>
        <begin position="27"/>
        <end position="146"/>
    </location>
</feature>
<accession>A0ABP8MRU1</accession>
<evidence type="ECO:0000313" key="3">
    <source>
        <dbReference type="Proteomes" id="UP001501410"/>
    </source>
</evidence>
<reference evidence="3" key="1">
    <citation type="journal article" date="2019" name="Int. J. Syst. Evol. Microbiol.">
        <title>The Global Catalogue of Microorganisms (GCM) 10K type strain sequencing project: providing services to taxonomists for standard genome sequencing and annotation.</title>
        <authorList>
            <consortium name="The Broad Institute Genomics Platform"/>
            <consortium name="The Broad Institute Genome Sequencing Center for Infectious Disease"/>
            <person name="Wu L."/>
            <person name="Ma J."/>
        </authorList>
    </citation>
    <scope>NUCLEOTIDE SEQUENCE [LARGE SCALE GENOMIC DNA]</scope>
    <source>
        <strain evidence="3">JCM 31921</strain>
    </source>
</reference>
<evidence type="ECO:0000313" key="2">
    <source>
        <dbReference type="EMBL" id="GAA4453570.1"/>
    </source>
</evidence>
<dbReference type="InterPro" id="IPR034660">
    <property type="entry name" value="DinB/YfiT-like"/>
</dbReference>
<dbReference type="SUPFAM" id="SSF109854">
    <property type="entry name" value="DinB/YfiT-like putative metalloenzymes"/>
    <property type="match status" value="1"/>
</dbReference>
<name>A0ABP8MRU1_9BACT</name>
<keyword evidence="3" id="KW-1185">Reference proteome</keyword>
<evidence type="ECO:0000259" key="1">
    <source>
        <dbReference type="Pfam" id="PF12867"/>
    </source>
</evidence>
<dbReference type="Proteomes" id="UP001501410">
    <property type="component" value="Unassembled WGS sequence"/>
</dbReference>
<proteinExistence type="predicted"/>
<protein>
    <recommendedName>
        <fullName evidence="1">DinB-like domain-containing protein</fullName>
    </recommendedName>
</protein>
<dbReference type="InterPro" id="IPR024775">
    <property type="entry name" value="DinB-like"/>
</dbReference>
<gene>
    <name evidence="2" type="ORF">GCM10023092_14120</name>
</gene>
<dbReference type="Pfam" id="PF12867">
    <property type="entry name" value="DinB_2"/>
    <property type="match status" value="1"/>
</dbReference>
<dbReference type="Gene3D" id="1.20.120.450">
    <property type="entry name" value="dinb family like domain"/>
    <property type="match status" value="1"/>
</dbReference>